<dbReference type="WBParaSite" id="PSU_v2.g4619.t1">
    <property type="protein sequence ID" value="PSU_v2.g4619.t1"/>
    <property type="gene ID" value="PSU_v2.g4619"/>
</dbReference>
<proteinExistence type="predicted"/>
<feature type="region of interest" description="Disordered" evidence="1">
    <location>
        <begin position="1"/>
        <end position="58"/>
    </location>
</feature>
<dbReference type="Proteomes" id="UP000887577">
    <property type="component" value="Unplaced"/>
</dbReference>
<name>A0A914Z2Y6_9BILA</name>
<evidence type="ECO:0000313" key="3">
    <source>
        <dbReference type="WBParaSite" id="PSU_v2.g4619.t1"/>
    </source>
</evidence>
<keyword evidence="2" id="KW-1185">Reference proteome</keyword>
<reference evidence="3" key="1">
    <citation type="submission" date="2022-11" db="UniProtKB">
        <authorList>
            <consortium name="WormBaseParasite"/>
        </authorList>
    </citation>
    <scope>IDENTIFICATION</scope>
</reference>
<accession>A0A914Z2Y6</accession>
<sequence length="80" mass="8761">MEPKHIEPRHEKTDPKHPTADLKPVEHPPTASTPNKHQATLPPGKPIIGKPGVDDARSRYVGQAPKHLLVSAYVKPAPKK</sequence>
<dbReference type="AlphaFoldDB" id="A0A914Z2Y6"/>
<feature type="compositionally biased region" description="Basic and acidic residues" evidence="1">
    <location>
        <begin position="1"/>
        <end position="26"/>
    </location>
</feature>
<protein>
    <submittedName>
        <fullName evidence="3">Uncharacterized protein</fullName>
    </submittedName>
</protein>
<evidence type="ECO:0000313" key="2">
    <source>
        <dbReference type="Proteomes" id="UP000887577"/>
    </source>
</evidence>
<organism evidence="2 3">
    <name type="scientific">Panagrolaimus superbus</name>
    <dbReference type="NCBI Taxonomy" id="310955"/>
    <lineage>
        <taxon>Eukaryota</taxon>
        <taxon>Metazoa</taxon>
        <taxon>Ecdysozoa</taxon>
        <taxon>Nematoda</taxon>
        <taxon>Chromadorea</taxon>
        <taxon>Rhabditida</taxon>
        <taxon>Tylenchina</taxon>
        <taxon>Panagrolaimomorpha</taxon>
        <taxon>Panagrolaimoidea</taxon>
        <taxon>Panagrolaimidae</taxon>
        <taxon>Panagrolaimus</taxon>
    </lineage>
</organism>
<evidence type="ECO:0000256" key="1">
    <source>
        <dbReference type="SAM" id="MobiDB-lite"/>
    </source>
</evidence>